<evidence type="ECO:0000313" key="1">
    <source>
        <dbReference type="EMBL" id="OOF73312.1"/>
    </source>
</evidence>
<accession>A0A9X8VWR4</accession>
<dbReference type="RefSeq" id="WP_059365319.1">
    <property type="nucleotide sequence ID" value="NZ_BBXJ01000001.1"/>
</dbReference>
<keyword evidence="2" id="KW-1185">Reference proteome</keyword>
<name>A0A9X8VWR4_9PAST</name>
<proteinExistence type="predicted"/>
<dbReference type="GeneID" id="85658289"/>
<organism evidence="1 2">
    <name type="scientific">Rodentibacter caecimuris</name>
    <dbReference type="NCBI Taxonomy" id="1796644"/>
    <lineage>
        <taxon>Bacteria</taxon>
        <taxon>Pseudomonadati</taxon>
        <taxon>Pseudomonadota</taxon>
        <taxon>Gammaproteobacteria</taxon>
        <taxon>Pasteurellales</taxon>
        <taxon>Pasteurellaceae</taxon>
        <taxon>Rodentibacter</taxon>
    </lineage>
</organism>
<dbReference type="Proteomes" id="UP000188998">
    <property type="component" value="Unassembled WGS sequence"/>
</dbReference>
<dbReference type="AlphaFoldDB" id="A0A9X8VWR4"/>
<comment type="caution">
    <text evidence="1">The sequence shown here is derived from an EMBL/GenBank/DDBJ whole genome shotgun (WGS) entry which is preliminary data.</text>
</comment>
<dbReference type="EMBL" id="MLAB01000004">
    <property type="protein sequence ID" value="OOF73312.1"/>
    <property type="molecule type" value="Genomic_DNA"/>
</dbReference>
<sequence length="205" mass="24444">MYKIDYFEIFSDILFIKDRFFVIPELCKWLEWDDEIFINHIRKYVSSNYHTDSYNSSYLYPTSMDLFNELKKYNYFSIFSGIPSNSRVPLYNDFYQDEIYKEVVDNLIFLGWNPRCYIGSAITDGYYPILLSNKNAEYHFINGEKLTVNEYGLISTKNESDQLCEINNNLIDYNEGDLFYSTQVYVDKNTFEYMKNKLASVKSIP</sequence>
<evidence type="ECO:0000313" key="2">
    <source>
        <dbReference type="Proteomes" id="UP000188998"/>
    </source>
</evidence>
<protein>
    <submittedName>
        <fullName evidence="1">Uncharacterized protein</fullName>
    </submittedName>
</protein>
<reference evidence="1 2" key="1">
    <citation type="submission" date="2016-10" db="EMBL/GenBank/DDBJ databases">
        <title>Rodentibacter gen. nov. and new species.</title>
        <authorList>
            <person name="Christensen H."/>
        </authorList>
    </citation>
    <scope>NUCLEOTIDE SEQUENCE [LARGE SCALE GENOMIC DNA]</scope>
    <source>
        <strain evidence="1 2">199137021</strain>
    </source>
</reference>
<gene>
    <name evidence="1" type="ORF">BKG90_01545</name>
</gene>